<dbReference type="InterPro" id="IPR041378">
    <property type="entry name" value="S-layer_SbsC_C"/>
</dbReference>
<accession>A0ABR9QFB6</accession>
<dbReference type="RefSeq" id="WP_193534665.1">
    <property type="nucleotide sequence ID" value="NZ_JADCLJ010000007.1"/>
</dbReference>
<evidence type="ECO:0000313" key="2">
    <source>
        <dbReference type="EMBL" id="MBE4907191.1"/>
    </source>
</evidence>
<gene>
    <name evidence="2" type="ORF">IMZ08_03845</name>
</gene>
<comment type="caution">
    <text evidence="2">The sequence shown here is derived from an EMBL/GenBank/DDBJ whole genome shotgun (WGS) entry which is preliminary data.</text>
</comment>
<protein>
    <recommendedName>
        <fullName evidence="1">SbsC C-terminal domain-containing protein</fullName>
    </recommendedName>
</protein>
<dbReference type="Gene3D" id="1.20.58.780">
    <property type="match status" value="1"/>
</dbReference>
<feature type="domain" description="SbsC C-terminal" evidence="1">
    <location>
        <begin position="45"/>
        <end position="176"/>
    </location>
</feature>
<dbReference type="Pfam" id="PF18058">
    <property type="entry name" value="SbsC_C"/>
    <property type="match status" value="1"/>
</dbReference>
<evidence type="ECO:0000259" key="1">
    <source>
        <dbReference type="Pfam" id="PF18058"/>
    </source>
</evidence>
<keyword evidence="3" id="KW-1185">Reference proteome</keyword>
<name>A0ABR9QFB6_9BACI</name>
<dbReference type="Proteomes" id="UP001516662">
    <property type="component" value="Unassembled WGS sequence"/>
</dbReference>
<dbReference type="SUPFAM" id="SSF54427">
    <property type="entry name" value="NTF2-like"/>
    <property type="match status" value="1"/>
</dbReference>
<organism evidence="2 3">
    <name type="scientific">Litchfieldia luteola</name>
    <dbReference type="NCBI Taxonomy" id="682179"/>
    <lineage>
        <taxon>Bacteria</taxon>
        <taxon>Bacillati</taxon>
        <taxon>Bacillota</taxon>
        <taxon>Bacilli</taxon>
        <taxon>Bacillales</taxon>
        <taxon>Bacillaceae</taxon>
        <taxon>Litchfieldia</taxon>
    </lineage>
</organism>
<dbReference type="InterPro" id="IPR032710">
    <property type="entry name" value="NTF2-like_dom_sf"/>
</dbReference>
<sequence length="364" mass="42058">MGRKNIYLSIVVMLLLSIVSPIQSSASSNVERLITEAEKHAGALKWQISVEHTKEIKYPDMKIFNQTKDAYIKAKAAAGQLTGSEKTKLETRLENNAGIHYKRAMGYIDAITSGKKIVNKADEYAILYANDPIGEVTEQAYHDLSAEIRKQAILLYRVYGYSTRQAILSTFKTPGETELEKTKYGVSAKMKLDEVEDQINRRVWHENIDPSIEQFFILLNEVETEVAGQALYERYYYMMRNVTSFIIQEHEITEMINASNEAYNNKDLEDFSATIHSEYPNREEYLQNVSEMFKTYDIHYETVEVELISYLYHEAVVRHVETVKNLNQADFTDSISEKIYIIKLEDNQWKYVDGFLVESSPLIQ</sequence>
<evidence type="ECO:0000313" key="3">
    <source>
        <dbReference type="Proteomes" id="UP001516662"/>
    </source>
</evidence>
<reference evidence="2 3" key="1">
    <citation type="submission" date="2020-10" db="EMBL/GenBank/DDBJ databases">
        <title>Bacillus sp. HD4P25, an endophyte from a halophyte.</title>
        <authorList>
            <person name="Sun J.-Q."/>
        </authorList>
    </citation>
    <scope>NUCLEOTIDE SEQUENCE [LARGE SCALE GENOMIC DNA]</scope>
    <source>
        <strain evidence="2 3">YIM 93174</strain>
    </source>
</reference>
<proteinExistence type="predicted"/>
<dbReference type="EMBL" id="JADCLJ010000007">
    <property type="protein sequence ID" value="MBE4907191.1"/>
    <property type="molecule type" value="Genomic_DNA"/>
</dbReference>